<gene>
    <name evidence="6" type="ORF">SBA1_150025</name>
</gene>
<dbReference type="InterPro" id="IPR013977">
    <property type="entry name" value="GcvT_C"/>
</dbReference>
<feature type="domain" description="GCVT N-terminal" evidence="4">
    <location>
        <begin position="186"/>
        <end position="307"/>
    </location>
</feature>
<dbReference type="EMBL" id="OMOD01000057">
    <property type="protein sequence ID" value="SPF36145.1"/>
    <property type="molecule type" value="Genomic_DNA"/>
</dbReference>
<dbReference type="InterPro" id="IPR028896">
    <property type="entry name" value="GcvT/YgfZ/DmdA"/>
</dbReference>
<dbReference type="Proteomes" id="UP000238701">
    <property type="component" value="Unassembled WGS sequence"/>
</dbReference>
<dbReference type="InterPro" id="IPR029043">
    <property type="entry name" value="GcvT/YgfZ_C"/>
</dbReference>
<feature type="domain" description="Aminomethyltransferase C-terminal" evidence="5">
    <location>
        <begin position="327"/>
        <end position="400"/>
    </location>
</feature>
<dbReference type="OrthoDB" id="9796287at2"/>
<evidence type="ECO:0000256" key="3">
    <source>
        <dbReference type="SAM" id="MobiDB-lite"/>
    </source>
</evidence>
<feature type="domain" description="GCVT N-terminal" evidence="4">
    <location>
        <begin position="32"/>
        <end position="136"/>
    </location>
</feature>
<accession>A0A2U3K912</accession>
<evidence type="ECO:0000259" key="4">
    <source>
        <dbReference type="Pfam" id="PF01571"/>
    </source>
</evidence>
<dbReference type="SUPFAM" id="SSF101790">
    <property type="entry name" value="Aminomethyltransferase beta-barrel domain"/>
    <property type="match status" value="1"/>
</dbReference>
<name>A0A2U3K912_9BACT</name>
<feature type="region of interest" description="Disordered" evidence="3">
    <location>
        <begin position="140"/>
        <end position="186"/>
    </location>
</feature>
<organism evidence="6 7">
    <name type="scientific">Candidatus Sulfotelmatobacter kueseliae</name>
    <dbReference type="NCBI Taxonomy" id="2042962"/>
    <lineage>
        <taxon>Bacteria</taxon>
        <taxon>Pseudomonadati</taxon>
        <taxon>Acidobacteriota</taxon>
        <taxon>Terriglobia</taxon>
        <taxon>Terriglobales</taxon>
        <taxon>Candidatus Korobacteraceae</taxon>
        <taxon>Candidatus Sulfotelmatobacter</taxon>
    </lineage>
</organism>
<dbReference type="Pfam" id="PF01571">
    <property type="entry name" value="GCV_T"/>
    <property type="match status" value="2"/>
</dbReference>
<dbReference type="PANTHER" id="PTHR43757">
    <property type="entry name" value="AMINOMETHYLTRANSFERASE"/>
    <property type="match status" value="1"/>
</dbReference>
<dbReference type="InterPro" id="IPR006222">
    <property type="entry name" value="GCVT_N"/>
</dbReference>
<evidence type="ECO:0000313" key="7">
    <source>
        <dbReference type="Proteomes" id="UP000238701"/>
    </source>
</evidence>
<dbReference type="PIRSF" id="PIRSF006487">
    <property type="entry name" value="GcvT"/>
    <property type="match status" value="1"/>
</dbReference>
<keyword evidence="6" id="KW-0808">Transferase</keyword>
<keyword evidence="1" id="KW-0809">Transit peptide</keyword>
<evidence type="ECO:0000313" key="6">
    <source>
        <dbReference type="EMBL" id="SPF36145.1"/>
    </source>
</evidence>
<evidence type="ECO:0000256" key="2">
    <source>
        <dbReference type="PIRSR" id="PIRSR006487-1"/>
    </source>
</evidence>
<protein>
    <submittedName>
        <fullName evidence="6">Glycine cleavage T protein, aminomethyl transferase</fullName>
    </submittedName>
</protein>
<dbReference type="InterPro" id="IPR027266">
    <property type="entry name" value="TrmE/GcvT-like"/>
</dbReference>
<evidence type="ECO:0000256" key="1">
    <source>
        <dbReference type="ARBA" id="ARBA00022946"/>
    </source>
</evidence>
<dbReference type="InterPro" id="IPR017703">
    <property type="entry name" value="YgfZ/GCV_T_CS"/>
</dbReference>
<dbReference type="AlphaFoldDB" id="A0A2U3K912"/>
<evidence type="ECO:0000259" key="5">
    <source>
        <dbReference type="Pfam" id="PF08669"/>
    </source>
</evidence>
<dbReference type="Gene3D" id="3.30.1360.120">
    <property type="entry name" value="Probable tRNA modification gtpase trme, domain 1"/>
    <property type="match status" value="1"/>
</dbReference>
<feature type="compositionally biased region" description="Gly residues" evidence="3">
    <location>
        <begin position="148"/>
        <end position="165"/>
    </location>
</feature>
<reference evidence="7" key="1">
    <citation type="submission" date="2018-02" db="EMBL/GenBank/DDBJ databases">
        <authorList>
            <person name="Hausmann B."/>
        </authorList>
    </citation>
    <scope>NUCLEOTIDE SEQUENCE [LARGE SCALE GENOMIC DNA]</scope>
    <source>
        <strain evidence="7">Peat soil MAG SbA1</strain>
    </source>
</reference>
<dbReference type="GO" id="GO:0016740">
    <property type="term" value="F:transferase activity"/>
    <property type="evidence" value="ECO:0007669"/>
    <property type="project" value="UniProtKB-KW"/>
</dbReference>
<sequence>MGLTALQVHGEGLGAASTGEYRGAMTAARFGDPQAEWAALRTACGVYDLGFRAKISLTGGDRVRWLNGMVTNNIRDLAAGHGVYAFLLNPQGRILGDLYAYNRGESITVDTDRSQLEKILATFEHYIIMDDVEVQRMFSPDEGVRGSTDGGVRGSTDGGVRGSTDGGSAEPENFTGHGAADASSAREVTTLGIGGPRALEVMKKAGIDVPGLQPLQLHEIQCDCDCGCVTCTIARTDGPVESYEIWLEPAHARPLWNALVKAGATPAGSEALELERIVSGIPLYGVDIRERDLPQETEQARALNFNKGCYVGQEIVERIRSRGSVHRKFAGFLAEATAQIVPGAKILAGEKEVGEITSAASLPSTEGDRTIALGYIRREAGGPGREVIIGATRATVVSLPVEDAVLAESSLARHPA</sequence>
<dbReference type="Pfam" id="PF08669">
    <property type="entry name" value="GCV_T_C"/>
    <property type="match status" value="1"/>
</dbReference>
<dbReference type="SUPFAM" id="SSF103025">
    <property type="entry name" value="Folate-binding domain"/>
    <property type="match status" value="1"/>
</dbReference>
<dbReference type="NCBIfam" id="TIGR03317">
    <property type="entry name" value="ygfZ_signature"/>
    <property type="match status" value="1"/>
</dbReference>
<dbReference type="PANTHER" id="PTHR43757:SF14">
    <property type="entry name" value="GLYCINE CLEAVAGE T-PROTEIN FAMILY"/>
    <property type="match status" value="1"/>
</dbReference>
<feature type="binding site" evidence="2">
    <location>
        <position position="244"/>
    </location>
    <ligand>
        <name>substrate</name>
    </ligand>
</feature>
<proteinExistence type="predicted"/>